<feature type="transmembrane region" description="Helical" evidence="7">
    <location>
        <begin position="79"/>
        <end position="97"/>
    </location>
</feature>
<feature type="transmembrane region" description="Helical" evidence="7">
    <location>
        <begin position="466"/>
        <end position="485"/>
    </location>
</feature>
<dbReference type="OMA" id="LCASQMP"/>
<evidence type="ECO:0000256" key="4">
    <source>
        <dbReference type="ARBA" id="ARBA00022989"/>
    </source>
</evidence>
<dbReference type="Pfam" id="PF12832">
    <property type="entry name" value="MFS_1_like"/>
    <property type="match status" value="1"/>
</dbReference>
<keyword evidence="10" id="KW-1185">Reference proteome</keyword>
<dbReference type="PROSITE" id="PS51257">
    <property type="entry name" value="PROKAR_LIPOPROTEIN"/>
    <property type="match status" value="1"/>
</dbReference>
<dbReference type="AlphaFoldDB" id="A0A087TD92"/>
<reference evidence="9 10" key="1">
    <citation type="submission" date="2013-11" db="EMBL/GenBank/DDBJ databases">
        <title>Genome sequencing of Stegodyphus mimosarum.</title>
        <authorList>
            <person name="Bechsgaard J."/>
        </authorList>
    </citation>
    <scope>NUCLEOTIDE SEQUENCE [LARGE SCALE GENOMIC DNA]</scope>
</reference>
<feature type="transmembrane region" description="Helical" evidence="7">
    <location>
        <begin position="523"/>
        <end position="543"/>
    </location>
</feature>
<dbReference type="InterPro" id="IPR051717">
    <property type="entry name" value="MFS_MFSD6"/>
</dbReference>
<dbReference type="SUPFAM" id="SSF103473">
    <property type="entry name" value="MFS general substrate transporter"/>
    <property type="match status" value="1"/>
</dbReference>
<evidence type="ECO:0000256" key="6">
    <source>
        <dbReference type="SAM" id="MobiDB-lite"/>
    </source>
</evidence>
<protein>
    <submittedName>
        <fullName evidence="9">Major facilitator superfamily domain-containing protein 6</fullName>
    </submittedName>
</protein>
<dbReference type="EMBL" id="KK114678">
    <property type="protein sequence ID" value="KFM63081.1"/>
    <property type="molecule type" value="Genomic_DNA"/>
</dbReference>
<dbReference type="PANTHER" id="PTHR16172">
    <property type="entry name" value="MAJOR FACILITATOR SUPERFAMILY DOMAIN-CONTAINING PROTEIN 6-LIKE"/>
    <property type="match status" value="1"/>
</dbReference>
<dbReference type="GO" id="GO:0016020">
    <property type="term" value="C:membrane"/>
    <property type="evidence" value="ECO:0007669"/>
    <property type="project" value="UniProtKB-SubCell"/>
</dbReference>
<evidence type="ECO:0000313" key="9">
    <source>
        <dbReference type="EMBL" id="KFM63081.1"/>
    </source>
</evidence>
<dbReference type="PANTHER" id="PTHR16172:SF41">
    <property type="entry name" value="MAJOR FACILITATOR SUPERFAMILY DOMAIN-CONTAINING PROTEIN 6-LIKE"/>
    <property type="match status" value="1"/>
</dbReference>
<feature type="transmembrane region" description="Helical" evidence="7">
    <location>
        <begin position="401"/>
        <end position="422"/>
    </location>
</feature>
<evidence type="ECO:0000313" key="10">
    <source>
        <dbReference type="Proteomes" id="UP000054359"/>
    </source>
</evidence>
<accession>A0A087TD92</accession>
<sequence>MATIYRNRQLMYLSAILFFYFASIGCLSPFLTSHMRHLGFSLTEISFINAVSAFFSLLGPVLGGTFAERRNRYKSTSTFFILIGALAFVALSFVPRYEKLHYRPLIDFDCESGLRVERCVNWATCGEALEASENLTKIKLSDCHYQCPKSGHFTSTYPLHICFHGDAGSICVVYDAESRNNSLTDFESRPQSWPFVEVPATVNASVVNSTESYEEDVPRAHVAMCNFLPSGTITFGHKQYKSITCRPTREDCTIHCRVSLMSAGAALLPRQCEEAFGNPTVTFWSYLVLRSIGDLCFLTAVCLLDAVTIWSTIDYEGAYGRIHVWAALGIAALSPLSGALLDTYTDTDGRADFSPSSFLAAAFSIISCALIIVFPLHRQKSAPFQQVLTPSKEVKLCSGELVIFLGIVLILGMQWSVLYTYLPWLTMDIGCSPLLIGLGNTLMFGFSIPFLLISKNMVRNIGKANLLVFAFLFYFTRYAGITFVSSPWWTLPFALMGSFTLCIMWISTVAYGQNLAPSGYSLIMQYLLNMLHFGVGRGLGSLAGGGLISSYTHRVVFLGIAVFSAVLAFFYLTVYHLALRKRKKGSYPALLNGSWYPLRERYPNGDAKAHQPIVVDQDDDVDSSPVSRTANNKGKK</sequence>
<feature type="transmembrane region" description="Helical" evidence="7">
    <location>
        <begin position="353"/>
        <end position="376"/>
    </location>
</feature>
<keyword evidence="5 7" id="KW-0472">Membrane</keyword>
<dbReference type="InterPro" id="IPR024989">
    <property type="entry name" value="MFS_assoc_dom"/>
</dbReference>
<dbReference type="Proteomes" id="UP000054359">
    <property type="component" value="Unassembled WGS sequence"/>
</dbReference>
<feature type="non-terminal residue" evidence="9">
    <location>
        <position position="636"/>
    </location>
</feature>
<keyword evidence="4 7" id="KW-1133">Transmembrane helix</keyword>
<proteinExistence type="inferred from homology"/>
<feature type="domain" description="Major facilitator superfamily associated" evidence="8">
    <location>
        <begin position="11"/>
        <end position="557"/>
    </location>
</feature>
<feature type="region of interest" description="Disordered" evidence="6">
    <location>
        <begin position="612"/>
        <end position="636"/>
    </location>
</feature>
<feature type="transmembrane region" description="Helical" evidence="7">
    <location>
        <begin position="322"/>
        <end position="341"/>
    </location>
</feature>
<comment type="subcellular location">
    <subcellularLocation>
        <location evidence="1">Membrane</location>
        <topology evidence="1">Multi-pass membrane protein</topology>
    </subcellularLocation>
</comment>
<dbReference type="InterPro" id="IPR036259">
    <property type="entry name" value="MFS_trans_sf"/>
</dbReference>
<dbReference type="OrthoDB" id="6414167at2759"/>
<evidence type="ECO:0000256" key="2">
    <source>
        <dbReference type="ARBA" id="ARBA00005241"/>
    </source>
</evidence>
<evidence type="ECO:0000256" key="5">
    <source>
        <dbReference type="ARBA" id="ARBA00023136"/>
    </source>
</evidence>
<evidence type="ECO:0000256" key="7">
    <source>
        <dbReference type="SAM" id="Phobius"/>
    </source>
</evidence>
<gene>
    <name evidence="9" type="ORF">X975_18550</name>
</gene>
<feature type="transmembrane region" description="Helical" evidence="7">
    <location>
        <begin position="45"/>
        <end position="67"/>
    </location>
</feature>
<name>A0A087TD92_STEMI</name>
<organism evidence="9 10">
    <name type="scientific">Stegodyphus mimosarum</name>
    <name type="common">African social velvet spider</name>
    <dbReference type="NCBI Taxonomy" id="407821"/>
    <lineage>
        <taxon>Eukaryota</taxon>
        <taxon>Metazoa</taxon>
        <taxon>Ecdysozoa</taxon>
        <taxon>Arthropoda</taxon>
        <taxon>Chelicerata</taxon>
        <taxon>Arachnida</taxon>
        <taxon>Araneae</taxon>
        <taxon>Araneomorphae</taxon>
        <taxon>Entelegynae</taxon>
        <taxon>Eresoidea</taxon>
        <taxon>Eresidae</taxon>
        <taxon>Stegodyphus</taxon>
    </lineage>
</organism>
<feature type="transmembrane region" description="Helical" evidence="7">
    <location>
        <begin position="434"/>
        <end position="454"/>
    </location>
</feature>
<feature type="transmembrane region" description="Helical" evidence="7">
    <location>
        <begin position="555"/>
        <end position="578"/>
    </location>
</feature>
<evidence type="ECO:0000256" key="1">
    <source>
        <dbReference type="ARBA" id="ARBA00004141"/>
    </source>
</evidence>
<keyword evidence="3 7" id="KW-0812">Transmembrane</keyword>
<comment type="similarity">
    <text evidence="2">Belongs to the major facilitator superfamily. MFSD6 family.</text>
</comment>
<feature type="transmembrane region" description="Helical" evidence="7">
    <location>
        <begin position="12"/>
        <end position="33"/>
    </location>
</feature>
<dbReference type="Gene3D" id="1.20.1250.20">
    <property type="entry name" value="MFS general substrate transporter like domains"/>
    <property type="match status" value="2"/>
</dbReference>
<evidence type="ECO:0000259" key="8">
    <source>
        <dbReference type="Pfam" id="PF12832"/>
    </source>
</evidence>
<evidence type="ECO:0000256" key="3">
    <source>
        <dbReference type="ARBA" id="ARBA00022692"/>
    </source>
</evidence>
<feature type="transmembrane region" description="Helical" evidence="7">
    <location>
        <begin position="491"/>
        <end position="511"/>
    </location>
</feature>